<dbReference type="GO" id="GO:0007188">
    <property type="term" value="P:adenylate cyclase-modulating G protein-coupled receptor signaling pathway"/>
    <property type="evidence" value="ECO:0007669"/>
    <property type="project" value="TreeGrafter"/>
</dbReference>
<dbReference type="SUPFAM" id="SSF52540">
    <property type="entry name" value="P-loop containing nucleoside triphosphate hydrolases"/>
    <property type="match status" value="1"/>
</dbReference>
<dbReference type="Pfam" id="PF00503">
    <property type="entry name" value="G-alpha"/>
    <property type="match status" value="1"/>
</dbReference>
<dbReference type="Gene3D" id="1.10.400.10">
    <property type="entry name" value="GI Alpha 1, domain 2-like"/>
    <property type="match status" value="1"/>
</dbReference>
<protein>
    <submittedName>
        <fullName evidence="6">Uncharacterized protein</fullName>
    </submittedName>
</protein>
<organism evidence="6 7">
    <name type="scientific">Kingdonia uniflora</name>
    <dbReference type="NCBI Taxonomy" id="39325"/>
    <lineage>
        <taxon>Eukaryota</taxon>
        <taxon>Viridiplantae</taxon>
        <taxon>Streptophyta</taxon>
        <taxon>Embryophyta</taxon>
        <taxon>Tracheophyta</taxon>
        <taxon>Spermatophyta</taxon>
        <taxon>Magnoliopsida</taxon>
        <taxon>Ranunculales</taxon>
        <taxon>Circaeasteraceae</taxon>
        <taxon>Kingdonia</taxon>
    </lineage>
</organism>
<evidence type="ECO:0000256" key="3">
    <source>
        <dbReference type="ARBA" id="ARBA00023224"/>
    </source>
</evidence>
<feature type="binding site" evidence="5">
    <location>
        <position position="114"/>
    </location>
    <ligand>
        <name>Mg(2+)</name>
        <dbReference type="ChEBI" id="CHEBI:18420"/>
    </ligand>
</feature>
<keyword evidence="2 4" id="KW-0342">GTP-binding</keyword>
<keyword evidence="7" id="KW-1185">Reference proteome</keyword>
<dbReference type="GO" id="GO:0001664">
    <property type="term" value="F:G protein-coupled receptor binding"/>
    <property type="evidence" value="ECO:0007669"/>
    <property type="project" value="TreeGrafter"/>
</dbReference>
<keyword evidence="3" id="KW-0807">Transducer</keyword>
<evidence type="ECO:0000256" key="5">
    <source>
        <dbReference type="PIRSR" id="PIRSR601019-2"/>
    </source>
</evidence>
<dbReference type="InterPro" id="IPR027417">
    <property type="entry name" value="P-loop_NTPase"/>
</dbReference>
<gene>
    <name evidence="6" type="ORF">GIB67_042607</name>
</gene>
<dbReference type="GO" id="GO:0003924">
    <property type="term" value="F:GTPase activity"/>
    <property type="evidence" value="ECO:0007669"/>
    <property type="project" value="InterPro"/>
</dbReference>
<dbReference type="PRINTS" id="PR00318">
    <property type="entry name" value="GPROTEINA"/>
</dbReference>
<dbReference type="PANTHER" id="PTHR10218:SF334">
    <property type="entry name" value="EXTRA-LARGE GUANINE NUCLEOTIDE-BINDING PROTEIN 3"/>
    <property type="match status" value="1"/>
</dbReference>
<accession>A0A7J7M1J4</accession>
<dbReference type="Proteomes" id="UP000541444">
    <property type="component" value="Unassembled WGS sequence"/>
</dbReference>
<dbReference type="FunFam" id="3.40.50.300:FF:001044">
    <property type="entry name" value="Extra-large guanine nucleotide-binding protein 3"/>
    <property type="match status" value="1"/>
</dbReference>
<evidence type="ECO:0000256" key="4">
    <source>
        <dbReference type="PIRSR" id="PIRSR601019-1"/>
    </source>
</evidence>
<feature type="binding site" evidence="4">
    <location>
        <begin position="232"/>
        <end position="235"/>
    </location>
    <ligand>
        <name>GTP</name>
        <dbReference type="ChEBI" id="CHEBI:37565"/>
    </ligand>
</feature>
<dbReference type="InterPro" id="IPR001019">
    <property type="entry name" value="Gprotein_alpha_su"/>
</dbReference>
<evidence type="ECO:0000313" key="7">
    <source>
        <dbReference type="Proteomes" id="UP000541444"/>
    </source>
</evidence>
<dbReference type="GO" id="GO:0005525">
    <property type="term" value="F:GTP binding"/>
    <property type="evidence" value="ECO:0007669"/>
    <property type="project" value="UniProtKB-KW"/>
</dbReference>
<keyword evidence="5" id="KW-0479">Metal-binding</keyword>
<evidence type="ECO:0000313" key="6">
    <source>
        <dbReference type="EMBL" id="KAF6148648.1"/>
    </source>
</evidence>
<dbReference type="PANTHER" id="PTHR10218">
    <property type="entry name" value="GTP-BINDING PROTEIN ALPHA SUBUNIT"/>
    <property type="match status" value="1"/>
</dbReference>
<sequence>MISGEGEGEGDGEANRTGQCVYSINPRLKHFSDWLLDIIAMGDLDAFFPAATREYAPLVEEVWRDPATQETLKRRGELRFFPDVAEYFLSRAVEVSSNEYEPSERDILYAEGVTQGNGLAFIEFALDDRSPMSETYTDNPEAPPQPLTKYQLIRVNAKGMNEGCKWVEMFEDVRAVIFCVALSDYDQLSVSPESNISSGIQLQNKMLQSKELFENMVRHPCFRDTPFVLILNKYDLFEEKINQTPLSTCEWFNDFSPVRPNHNNQSMAHQAYYYVAMKFKDLYMSLMDRKLFVWQARARDRATIDEAFKYIREVLKWEDEKDESYYVNGEDSFYSTDVSSSPFIRQE</sequence>
<dbReference type="GO" id="GO:0005834">
    <property type="term" value="C:heterotrimeric G-protein complex"/>
    <property type="evidence" value="ECO:0007669"/>
    <property type="project" value="TreeGrafter"/>
</dbReference>
<keyword evidence="5" id="KW-0460">Magnesium</keyword>
<dbReference type="PROSITE" id="PS51882">
    <property type="entry name" value="G_ALPHA"/>
    <property type="match status" value="1"/>
</dbReference>
<keyword evidence="1 4" id="KW-0547">Nucleotide-binding</keyword>
<dbReference type="GO" id="GO:0005737">
    <property type="term" value="C:cytoplasm"/>
    <property type="evidence" value="ECO:0007669"/>
    <property type="project" value="TreeGrafter"/>
</dbReference>
<reference evidence="6 7" key="1">
    <citation type="journal article" date="2020" name="IScience">
        <title>Genome Sequencing of the Endangered Kingdonia uniflora (Circaeasteraceae, Ranunculales) Reveals Potential Mechanisms of Evolutionary Specialization.</title>
        <authorList>
            <person name="Sun Y."/>
            <person name="Deng T."/>
            <person name="Zhang A."/>
            <person name="Moore M.J."/>
            <person name="Landis J.B."/>
            <person name="Lin N."/>
            <person name="Zhang H."/>
            <person name="Zhang X."/>
            <person name="Huang J."/>
            <person name="Zhang X."/>
            <person name="Sun H."/>
            <person name="Wang H."/>
        </authorList>
    </citation>
    <scope>NUCLEOTIDE SEQUENCE [LARGE SCALE GENOMIC DNA]</scope>
    <source>
        <strain evidence="6">TB1705</strain>
        <tissue evidence="6">Leaf</tissue>
    </source>
</reference>
<evidence type="ECO:0000256" key="1">
    <source>
        <dbReference type="ARBA" id="ARBA00022741"/>
    </source>
</evidence>
<dbReference type="GO" id="GO:0031683">
    <property type="term" value="F:G-protein beta/gamma-subunit complex binding"/>
    <property type="evidence" value="ECO:0007669"/>
    <property type="project" value="InterPro"/>
</dbReference>
<dbReference type="GO" id="GO:0046872">
    <property type="term" value="F:metal ion binding"/>
    <property type="evidence" value="ECO:0007669"/>
    <property type="project" value="UniProtKB-KW"/>
</dbReference>
<dbReference type="Gene3D" id="3.40.50.300">
    <property type="entry name" value="P-loop containing nucleotide triphosphate hydrolases"/>
    <property type="match status" value="1"/>
</dbReference>
<name>A0A7J7M1J4_9MAGN</name>
<dbReference type="EMBL" id="JACGCM010001844">
    <property type="protein sequence ID" value="KAF6148648.1"/>
    <property type="molecule type" value="Genomic_DNA"/>
</dbReference>
<comment type="caution">
    <text evidence="6">The sequence shown here is derived from an EMBL/GenBank/DDBJ whole genome shotgun (WGS) entry which is preliminary data.</text>
</comment>
<dbReference type="AlphaFoldDB" id="A0A7J7M1J4"/>
<proteinExistence type="predicted"/>
<evidence type="ECO:0000256" key="2">
    <source>
        <dbReference type="ARBA" id="ARBA00023134"/>
    </source>
</evidence>
<dbReference type="OrthoDB" id="5817230at2759"/>
<feature type="binding site" evidence="4">
    <location>
        <position position="298"/>
    </location>
    <ligand>
        <name>GTP</name>
        <dbReference type="ChEBI" id="CHEBI:37565"/>
    </ligand>
</feature>
<dbReference type="SUPFAM" id="SSF47895">
    <property type="entry name" value="Transducin (alpha subunit), insertion domain"/>
    <property type="match status" value="1"/>
</dbReference>
<feature type="binding site" evidence="4">
    <location>
        <begin position="108"/>
        <end position="114"/>
    </location>
    <ligand>
        <name>GTP</name>
        <dbReference type="ChEBI" id="CHEBI:37565"/>
    </ligand>
</feature>
<dbReference type="InterPro" id="IPR011025">
    <property type="entry name" value="GproteinA_insert"/>
</dbReference>
<dbReference type="SMART" id="SM00275">
    <property type="entry name" value="G_alpha"/>
    <property type="match status" value="1"/>
</dbReference>